<proteinExistence type="predicted"/>
<organism evidence="1 2">
    <name type="scientific">Bacillus weihaiensis</name>
    <dbReference type="NCBI Taxonomy" id="1547283"/>
    <lineage>
        <taxon>Bacteria</taxon>
        <taxon>Bacillati</taxon>
        <taxon>Bacillota</taxon>
        <taxon>Bacilli</taxon>
        <taxon>Bacillales</taxon>
        <taxon>Bacillaceae</taxon>
        <taxon>Bacillus</taxon>
    </lineage>
</organism>
<dbReference type="OrthoDB" id="2428123at2"/>
<keyword evidence="2" id="KW-1185">Reference proteome</keyword>
<protein>
    <submittedName>
        <fullName evidence="1">Uncharacterized protein</fullName>
    </submittedName>
</protein>
<dbReference type="AlphaFoldDB" id="A0A1L3MRI9"/>
<reference evidence="1 2" key="1">
    <citation type="journal article" date="2016" name="Sci. Rep.">
        <title>Complete genome sequence and transcriptomic analysis of a novel marine strain Bacillus weihaiensis reveals the mechanism of brown algae degradation.</title>
        <authorList>
            <person name="Zhu Y."/>
            <person name="Chen P."/>
            <person name="Bao Y."/>
            <person name="Men Y."/>
            <person name="Zeng Y."/>
            <person name="Yang J."/>
            <person name="Sun J."/>
            <person name="Sun Y."/>
        </authorList>
    </citation>
    <scope>NUCLEOTIDE SEQUENCE [LARGE SCALE GENOMIC DNA]</scope>
    <source>
        <strain evidence="1 2">Alg07</strain>
    </source>
</reference>
<dbReference type="KEGG" id="bwh:A9C19_09555"/>
<accession>A0A1L3MRI9</accession>
<name>A0A1L3MRI9_9BACI</name>
<dbReference type="Proteomes" id="UP000181936">
    <property type="component" value="Chromosome"/>
</dbReference>
<sequence>MKINFFILMIIFVIVPGCSQNSANDSNKSIVESSSSGSHKSLLFVNGVELQTIGETAEELDLEPAELIGTVKEKLNIEERPKNNLTSNYLEVGTEIYSVKGKSDVVLAKKENGEYEVFE</sequence>
<evidence type="ECO:0000313" key="2">
    <source>
        <dbReference type="Proteomes" id="UP000181936"/>
    </source>
</evidence>
<dbReference type="RefSeq" id="WP_072579768.1">
    <property type="nucleotide sequence ID" value="NZ_CP016020.1"/>
</dbReference>
<gene>
    <name evidence="1" type="ORF">A9C19_09555</name>
</gene>
<dbReference type="EMBL" id="CP016020">
    <property type="protein sequence ID" value="APH04975.1"/>
    <property type="molecule type" value="Genomic_DNA"/>
</dbReference>
<evidence type="ECO:0000313" key="1">
    <source>
        <dbReference type="EMBL" id="APH04975.1"/>
    </source>
</evidence>